<accession>A0A8S2IBF1</accession>
<evidence type="ECO:0000313" key="1">
    <source>
        <dbReference type="EMBL" id="CAF0968037.1"/>
    </source>
</evidence>
<name>A0A8S2IBF1_9BILA</name>
<proteinExistence type="predicted"/>
<dbReference type="Proteomes" id="UP000677228">
    <property type="component" value="Unassembled WGS sequence"/>
</dbReference>
<dbReference type="AlphaFoldDB" id="A0A8S2IBF1"/>
<dbReference type="EMBL" id="CAJOBA010005315">
    <property type="protein sequence ID" value="CAF3739750.1"/>
    <property type="molecule type" value="Genomic_DNA"/>
</dbReference>
<comment type="caution">
    <text evidence="2">The sequence shown here is derived from an EMBL/GenBank/DDBJ whole genome shotgun (WGS) entry which is preliminary data.</text>
</comment>
<evidence type="ECO:0000313" key="3">
    <source>
        <dbReference type="Proteomes" id="UP000682733"/>
    </source>
</evidence>
<evidence type="ECO:0000313" key="2">
    <source>
        <dbReference type="EMBL" id="CAF3739750.1"/>
    </source>
</evidence>
<organism evidence="2 3">
    <name type="scientific">Didymodactylos carnosus</name>
    <dbReference type="NCBI Taxonomy" id="1234261"/>
    <lineage>
        <taxon>Eukaryota</taxon>
        <taxon>Metazoa</taxon>
        <taxon>Spiralia</taxon>
        <taxon>Gnathifera</taxon>
        <taxon>Rotifera</taxon>
        <taxon>Eurotatoria</taxon>
        <taxon>Bdelloidea</taxon>
        <taxon>Philodinida</taxon>
        <taxon>Philodinidae</taxon>
        <taxon>Didymodactylos</taxon>
    </lineage>
</organism>
<reference evidence="2" key="1">
    <citation type="submission" date="2021-02" db="EMBL/GenBank/DDBJ databases">
        <authorList>
            <person name="Nowell W R."/>
        </authorList>
    </citation>
    <scope>NUCLEOTIDE SEQUENCE</scope>
</reference>
<dbReference type="EMBL" id="CAJNOK010005308">
    <property type="protein sequence ID" value="CAF0968037.1"/>
    <property type="molecule type" value="Genomic_DNA"/>
</dbReference>
<protein>
    <submittedName>
        <fullName evidence="2">Uncharacterized protein</fullName>
    </submittedName>
</protein>
<sequence length="273" mass="32670">MSIGIKFLGEEILSQYNEFLQQYQIISQQLQDEIQRIDVHQLGTGLDVRNVEIAKMRSTINRILNEQRFNQRLMASQRRTEVLIDIRREELPKSISARQNIQILHENFSSEPEWKEFPIENNIQIIKEFNSKPNEEILLQTGSYLLLELEKNRCQNSLEEIVLKENISNFTNIYLYNLQQGNYTWKNLRSIKEQKQAFYKILPGFQSLENTITLDLLIDFCKGMQREYQRQYWLIWIRKTLDCLENEKELKATLLNHSNLLRMIINLNNWITN</sequence>
<gene>
    <name evidence="1" type="ORF">OVA965_LOCUS12952</name>
    <name evidence="2" type="ORF">TMI583_LOCUS12957</name>
</gene>
<dbReference type="Proteomes" id="UP000682733">
    <property type="component" value="Unassembled WGS sequence"/>
</dbReference>